<sequence>MSKYKFFKVKIEVDLIVQCKSEEEILSMVYHDLYENMEILIKIKEKKEISEEEAYEN</sequence>
<gene>
    <name evidence="1" type="ORF">LCGC14_1908570</name>
</gene>
<dbReference type="AlphaFoldDB" id="A0A0F9FUC8"/>
<reference evidence="1" key="1">
    <citation type="journal article" date="2015" name="Nature">
        <title>Complex archaea that bridge the gap between prokaryotes and eukaryotes.</title>
        <authorList>
            <person name="Spang A."/>
            <person name="Saw J.H."/>
            <person name="Jorgensen S.L."/>
            <person name="Zaremba-Niedzwiedzka K."/>
            <person name="Martijn J."/>
            <person name="Lind A.E."/>
            <person name="van Eijk R."/>
            <person name="Schleper C."/>
            <person name="Guy L."/>
            <person name="Ettema T.J."/>
        </authorList>
    </citation>
    <scope>NUCLEOTIDE SEQUENCE</scope>
</reference>
<proteinExistence type="predicted"/>
<dbReference type="EMBL" id="LAZR01020119">
    <property type="protein sequence ID" value="KKL90049.1"/>
    <property type="molecule type" value="Genomic_DNA"/>
</dbReference>
<organism evidence="1">
    <name type="scientific">marine sediment metagenome</name>
    <dbReference type="NCBI Taxonomy" id="412755"/>
    <lineage>
        <taxon>unclassified sequences</taxon>
        <taxon>metagenomes</taxon>
        <taxon>ecological metagenomes</taxon>
    </lineage>
</organism>
<protein>
    <submittedName>
        <fullName evidence="1">Uncharacterized protein</fullName>
    </submittedName>
</protein>
<comment type="caution">
    <text evidence="1">The sequence shown here is derived from an EMBL/GenBank/DDBJ whole genome shotgun (WGS) entry which is preliminary data.</text>
</comment>
<evidence type="ECO:0000313" key="1">
    <source>
        <dbReference type="EMBL" id="KKL90049.1"/>
    </source>
</evidence>
<accession>A0A0F9FUC8</accession>
<name>A0A0F9FUC8_9ZZZZ</name>